<dbReference type="PaxDb" id="3708-A0A078IYP1"/>
<dbReference type="PANTHER" id="PTHR33101:SF14">
    <property type="entry name" value="ROP GUANINE NUCLEOTIDE EXCHANGE FACTOR 7"/>
    <property type="match status" value="1"/>
</dbReference>
<sequence length="75" mass="8939">MWRREMKWLLCVSDHIVEMTLTWQTFLDGTNLRLISDIYINLPALRKLDNMLLSLLEVLDVSLTRQRFGMSIKEL</sequence>
<dbReference type="PROSITE" id="PS51334">
    <property type="entry name" value="PRONE"/>
    <property type="match status" value="1"/>
</dbReference>
<dbReference type="PANTHER" id="PTHR33101">
    <property type="entry name" value="ROP GUANINE NUCLEOTIDE EXCHANGE FACTOR 1"/>
    <property type="match status" value="1"/>
</dbReference>
<dbReference type="GO" id="GO:0005085">
    <property type="term" value="F:guanyl-nucleotide exchange factor activity"/>
    <property type="evidence" value="ECO:0007669"/>
    <property type="project" value="UniProtKB-UniRule"/>
</dbReference>
<gene>
    <name evidence="4" type="primary">BnaCnng31880D</name>
    <name evidence="4" type="ORF">GSBRNA2T00020923001</name>
</gene>
<proteinExistence type="predicted"/>
<evidence type="ECO:0000256" key="1">
    <source>
        <dbReference type="ARBA" id="ARBA00022658"/>
    </source>
</evidence>
<reference evidence="4 5" key="1">
    <citation type="journal article" date="2014" name="Science">
        <title>Plant genetics. Early allopolyploid evolution in the post-Neolithic Brassica napus oilseed genome.</title>
        <authorList>
            <person name="Chalhoub B."/>
            <person name="Denoeud F."/>
            <person name="Liu S."/>
            <person name="Parkin I.A."/>
            <person name="Tang H."/>
            <person name="Wang X."/>
            <person name="Chiquet J."/>
            <person name="Belcram H."/>
            <person name="Tong C."/>
            <person name="Samans B."/>
            <person name="Correa M."/>
            <person name="Da Silva C."/>
            <person name="Just J."/>
            <person name="Falentin C."/>
            <person name="Koh C.S."/>
            <person name="Le Clainche I."/>
            <person name="Bernard M."/>
            <person name="Bento P."/>
            <person name="Noel B."/>
            <person name="Labadie K."/>
            <person name="Alberti A."/>
            <person name="Charles M."/>
            <person name="Arnaud D."/>
            <person name="Guo H."/>
            <person name="Daviaud C."/>
            <person name="Alamery S."/>
            <person name="Jabbari K."/>
            <person name="Zhao M."/>
            <person name="Edger P.P."/>
            <person name="Chelaifa H."/>
            <person name="Tack D."/>
            <person name="Lassalle G."/>
            <person name="Mestiri I."/>
            <person name="Schnel N."/>
            <person name="Le Paslier M.C."/>
            <person name="Fan G."/>
            <person name="Renault V."/>
            <person name="Bayer P.E."/>
            <person name="Golicz A.A."/>
            <person name="Manoli S."/>
            <person name="Lee T.H."/>
            <person name="Thi V.H."/>
            <person name="Chalabi S."/>
            <person name="Hu Q."/>
            <person name="Fan C."/>
            <person name="Tollenaere R."/>
            <person name="Lu Y."/>
            <person name="Battail C."/>
            <person name="Shen J."/>
            <person name="Sidebottom C.H."/>
            <person name="Wang X."/>
            <person name="Canaguier A."/>
            <person name="Chauveau A."/>
            <person name="Berard A."/>
            <person name="Deniot G."/>
            <person name="Guan M."/>
            <person name="Liu Z."/>
            <person name="Sun F."/>
            <person name="Lim Y.P."/>
            <person name="Lyons E."/>
            <person name="Town C.D."/>
            <person name="Bancroft I."/>
            <person name="Wang X."/>
            <person name="Meng J."/>
            <person name="Ma J."/>
            <person name="Pires J.C."/>
            <person name="King G.J."/>
            <person name="Brunel D."/>
            <person name="Delourme R."/>
            <person name="Renard M."/>
            <person name="Aury J.M."/>
            <person name="Adams K.L."/>
            <person name="Batley J."/>
            <person name="Snowdon R.J."/>
            <person name="Tost J."/>
            <person name="Edwards D."/>
            <person name="Zhou Y."/>
            <person name="Hua W."/>
            <person name="Sharpe A.G."/>
            <person name="Paterson A.H."/>
            <person name="Guan C."/>
            <person name="Wincker P."/>
        </authorList>
    </citation>
    <scope>NUCLEOTIDE SEQUENCE [LARGE SCALE GENOMIC DNA]</scope>
    <source>
        <strain evidence="5">cv. Darmor-bzh</strain>
    </source>
</reference>
<accession>A0A078IYP1</accession>
<dbReference type="Gramene" id="CDY57376">
    <property type="protein sequence ID" value="CDY57376"/>
    <property type="gene ID" value="GSBRNA2T00020923001"/>
</dbReference>
<evidence type="ECO:0000313" key="5">
    <source>
        <dbReference type="Proteomes" id="UP000028999"/>
    </source>
</evidence>
<dbReference type="STRING" id="3708.A0A078IYP1"/>
<evidence type="ECO:0000259" key="3">
    <source>
        <dbReference type="PROSITE" id="PS51334"/>
    </source>
</evidence>
<keyword evidence="1 2" id="KW-0344">Guanine-nucleotide releasing factor</keyword>
<dbReference type="SMR" id="A0A078IYP1"/>
<dbReference type="InterPro" id="IPR038937">
    <property type="entry name" value="RopGEF"/>
</dbReference>
<protein>
    <submittedName>
        <fullName evidence="4">BnaCnng31880D protein</fullName>
    </submittedName>
</protein>
<dbReference type="AlphaFoldDB" id="A0A078IYP1"/>
<dbReference type="InterPro" id="IPR005512">
    <property type="entry name" value="PRONE_dom"/>
</dbReference>
<evidence type="ECO:0000256" key="2">
    <source>
        <dbReference type="PROSITE-ProRule" id="PRU00663"/>
    </source>
</evidence>
<dbReference type="EMBL" id="LK033570">
    <property type="protein sequence ID" value="CDY57376.1"/>
    <property type="molecule type" value="Genomic_DNA"/>
</dbReference>
<dbReference type="Pfam" id="PF03759">
    <property type="entry name" value="PRONE"/>
    <property type="match status" value="1"/>
</dbReference>
<feature type="domain" description="PRONE" evidence="3">
    <location>
        <begin position="1"/>
        <end position="75"/>
    </location>
</feature>
<keyword evidence="5" id="KW-1185">Reference proteome</keyword>
<name>A0A078IYP1_BRANA</name>
<dbReference type="Gene3D" id="1.20.58.2010">
    <property type="entry name" value="PRONE domain, subdomain 1"/>
    <property type="match status" value="1"/>
</dbReference>
<evidence type="ECO:0000313" key="4">
    <source>
        <dbReference type="EMBL" id="CDY57376.1"/>
    </source>
</evidence>
<dbReference type="Proteomes" id="UP000028999">
    <property type="component" value="Unassembled WGS sequence"/>
</dbReference>
<organism evidence="4 5">
    <name type="scientific">Brassica napus</name>
    <name type="common">Rape</name>
    <dbReference type="NCBI Taxonomy" id="3708"/>
    <lineage>
        <taxon>Eukaryota</taxon>
        <taxon>Viridiplantae</taxon>
        <taxon>Streptophyta</taxon>
        <taxon>Embryophyta</taxon>
        <taxon>Tracheophyta</taxon>
        <taxon>Spermatophyta</taxon>
        <taxon>Magnoliopsida</taxon>
        <taxon>eudicotyledons</taxon>
        <taxon>Gunneridae</taxon>
        <taxon>Pentapetalae</taxon>
        <taxon>rosids</taxon>
        <taxon>malvids</taxon>
        <taxon>Brassicales</taxon>
        <taxon>Brassicaceae</taxon>
        <taxon>Brassiceae</taxon>
        <taxon>Brassica</taxon>
    </lineage>
</organism>